<evidence type="ECO:0000313" key="1">
    <source>
        <dbReference type="EMBL" id="MBK2302773.1"/>
    </source>
</evidence>
<organism evidence="1 2">
    <name type="scientific">Francisella philomiragia</name>
    <dbReference type="NCBI Taxonomy" id="28110"/>
    <lineage>
        <taxon>Bacteria</taxon>
        <taxon>Pseudomonadati</taxon>
        <taxon>Pseudomonadota</taxon>
        <taxon>Gammaproteobacteria</taxon>
        <taxon>Thiotrichales</taxon>
        <taxon>Francisellaceae</taxon>
        <taxon>Francisella</taxon>
    </lineage>
</organism>
<dbReference type="EMBL" id="JACTSG010000005">
    <property type="protein sequence ID" value="MBK2302773.1"/>
    <property type="molecule type" value="Genomic_DNA"/>
</dbReference>
<accession>A0ABS1GD63</accession>
<dbReference type="Proteomes" id="UP000760407">
    <property type="component" value="Unassembled WGS sequence"/>
</dbReference>
<protein>
    <submittedName>
        <fullName evidence="1">Uncharacterized protein</fullName>
    </submittedName>
</protein>
<dbReference type="RefSeq" id="WP_200166984.1">
    <property type="nucleotide sequence ID" value="NZ_JACTSG010000005.1"/>
</dbReference>
<evidence type="ECO:0000313" key="2">
    <source>
        <dbReference type="Proteomes" id="UP000760407"/>
    </source>
</evidence>
<keyword evidence="2" id="KW-1185">Reference proteome</keyword>
<sequence>MKIFKVLSLFFMIILPISIYANNGYTILSINNKVDIPLPKDMQRLVVLDGGVYAAVMSDKKGDNIYYGTISLDELKELGAKDSVYKFLNNSYNSSSSKPRNRFEAILIKGEFIDADNPNVKIYNYRDNNYIFDNVYSKDLDFAVLINYDPKYKDYINLIKQIKIRG</sequence>
<name>A0ABS1GD63_9GAMM</name>
<comment type="caution">
    <text evidence="1">The sequence shown here is derived from an EMBL/GenBank/DDBJ whole genome shotgun (WGS) entry which is preliminary data.</text>
</comment>
<proteinExistence type="predicted"/>
<gene>
    <name evidence="1" type="ORF">IBE52_07580</name>
</gene>
<reference evidence="1 2" key="1">
    <citation type="submission" date="2020-08" db="EMBL/GenBank/DDBJ databases">
        <title>Comparative genomics of Francisella species.</title>
        <authorList>
            <person name="Sahl J."/>
            <person name="Sjodin A."/>
            <person name="Wagner D."/>
            <person name="Forsman M."/>
        </authorList>
    </citation>
    <scope>NUCLEOTIDE SEQUENCE [LARGE SCALE GENOMIC DNA]</scope>
    <source>
        <strain evidence="1 2">F1093</strain>
    </source>
</reference>